<proteinExistence type="predicted"/>
<protein>
    <submittedName>
        <fullName evidence="1">Uncharacterized protein</fullName>
    </submittedName>
</protein>
<name>X1FT81_9ZZZZ</name>
<gene>
    <name evidence="1" type="ORF">S03H2_35366</name>
</gene>
<evidence type="ECO:0000313" key="1">
    <source>
        <dbReference type="EMBL" id="GAH48202.1"/>
    </source>
</evidence>
<accession>X1FT81</accession>
<feature type="non-terminal residue" evidence="1">
    <location>
        <position position="1"/>
    </location>
</feature>
<reference evidence="1" key="1">
    <citation type="journal article" date="2014" name="Front. Microbiol.">
        <title>High frequency of phylogenetically diverse reductive dehalogenase-homologous genes in deep subseafloor sedimentary metagenomes.</title>
        <authorList>
            <person name="Kawai M."/>
            <person name="Futagami T."/>
            <person name="Toyoda A."/>
            <person name="Takaki Y."/>
            <person name="Nishi S."/>
            <person name="Hori S."/>
            <person name="Arai W."/>
            <person name="Tsubouchi T."/>
            <person name="Morono Y."/>
            <person name="Uchiyama I."/>
            <person name="Ito T."/>
            <person name="Fujiyama A."/>
            <person name="Inagaki F."/>
            <person name="Takami H."/>
        </authorList>
    </citation>
    <scope>NUCLEOTIDE SEQUENCE</scope>
    <source>
        <strain evidence="1">Expedition CK06-06</strain>
    </source>
</reference>
<sequence>TNNNPTANMEFIYTSPFSSTIIDSYLYKLVVST</sequence>
<dbReference type="AlphaFoldDB" id="X1FT81"/>
<dbReference type="EMBL" id="BARU01021622">
    <property type="protein sequence ID" value="GAH48202.1"/>
    <property type="molecule type" value="Genomic_DNA"/>
</dbReference>
<comment type="caution">
    <text evidence="1">The sequence shown here is derived from an EMBL/GenBank/DDBJ whole genome shotgun (WGS) entry which is preliminary data.</text>
</comment>
<organism evidence="1">
    <name type="scientific">marine sediment metagenome</name>
    <dbReference type="NCBI Taxonomy" id="412755"/>
    <lineage>
        <taxon>unclassified sequences</taxon>
        <taxon>metagenomes</taxon>
        <taxon>ecological metagenomes</taxon>
    </lineage>
</organism>